<dbReference type="InterPro" id="IPR050922">
    <property type="entry name" value="LytR/CpsA/Psr_CW_biosynth"/>
</dbReference>
<feature type="compositionally biased region" description="Basic and acidic residues" evidence="2">
    <location>
        <begin position="219"/>
        <end position="235"/>
    </location>
</feature>
<evidence type="ECO:0000256" key="3">
    <source>
        <dbReference type="SAM" id="Phobius"/>
    </source>
</evidence>
<evidence type="ECO:0000256" key="1">
    <source>
        <dbReference type="ARBA" id="ARBA00006068"/>
    </source>
</evidence>
<dbReference type="Gene3D" id="3.40.630.190">
    <property type="entry name" value="LCP protein"/>
    <property type="match status" value="1"/>
</dbReference>
<evidence type="ECO:0000313" key="5">
    <source>
        <dbReference type="EMBL" id="GAA1242105.1"/>
    </source>
</evidence>
<sequence>MPETGPDADTTGVRDARDARGAAADIDPRDARDARDARGDRRDLDERRNPGTRRVAEGPHTGPRTGPDAGARAGDRPEPPRPGGRGTSSPAGPAPDELPPAEPPPDEPASPDPAEPGRSAPAPPRPRRPLAPGKEGEDRLSMTDQMEPVDEQTQYKRKIDNTLARFSAAHDELEAEEGERRARKERLAARFEHTRTKLQAAVTSTIGGRGSAVRGAGEPPHDDAHGEEDTAHAEEETGLAAGDPAADADRPDDDAAARTRLQEKKKRKNDRARLASKTLAIVAAALVFLATGAAWGAKTWFDSKFNQIAALDENSSHIMPGQIGDENFIILGSDTREGAEEEDDVGTTADVGGARSDTLMVAHVPENRRRAVVVSFPRDLEITRPECERWDSKSGQYGEVTPAADQVKINTAFAVGGPKCVTKVVQQLTGMKINHFVGIDFNGFKGMVDAVDGVDVQIDEPIVDQTLGEVVTQTGNVTLKGQQALNYVRARKVYSDPTFSDYGRMQRQQNFLSSLLDATLSRDVLFDTAKLSRFVEAFTRSTFGEGIGVDQMLTLAQSMRGFDSGKVEFLTVPTVGEANERGNEVLLEQDSQALFDAIIDNTPLPGEKSPSDEDPDGDASSSEQAQSDEQQTAEQPAGVAAP</sequence>
<accession>A0ABN1W9R7</accession>
<dbReference type="NCBIfam" id="TIGR00350">
    <property type="entry name" value="lytR_cpsA_psr"/>
    <property type="match status" value="1"/>
</dbReference>
<dbReference type="RefSeq" id="WP_308292247.1">
    <property type="nucleotide sequence ID" value="NZ_BAAALN010000007.1"/>
</dbReference>
<keyword evidence="3" id="KW-0812">Transmembrane</keyword>
<name>A0ABN1W9R7_9PSEU</name>
<dbReference type="InterPro" id="IPR004474">
    <property type="entry name" value="LytR_CpsA_psr"/>
</dbReference>
<comment type="similarity">
    <text evidence="1">Belongs to the LytR/CpsA/Psr (LCP) family.</text>
</comment>
<feature type="compositionally biased region" description="Pro residues" evidence="2">
    <location>
        <begin position="92"/>
        <end position="114"/>
    </location>
</feature>
<dbReference type="Proteomes" id="UP001500653">
    <property type="component" value="Unassembled WGS sequence"/>
</dbReference>
<dbReference type="Pfam" id="PF03816">
    <property type="entry name" value="LytR_cpsA_psr"/>
    <property type="match status" value="1"/>
</dbReference>
<keyword evidence="3" id="KW-1133">Transmembrane helix</keyword>
<feature type="region of interest" description="Disordered" evidence="2">
    <location>
        <begin position="599"/>
        <end position="642"/>
    </location>
</feature>
<evidence type="ECO:0000259" key="4">
    <source>
        <dbReference type="Pfam" id="PF03816"/>
    </source>
</evidence>
<evidence type="ECO:0000256" key="2">
    <source>
        <dbReference type="SAM" id="MobiDB-lite"/>
    </source>
</evidence>
<evidence type="ECO:0000313" key="6">
    <source>
        <dbReference type="Proteomes" id="UP001500653"/>
    </source>
</evidence>
<feature type="domain" description="Cell envelope-related transcriptional attenuator" evidence="4">
    <location>
        <begin position="355"/>
        <end position="518"/>
    </location>
</feature>
<feature type="region of interest" description="Disordered" evidence="2">
    <location>
        <begin position="170"/>
        <end position="255"/>
    </location>
</feature>
<keyword evidence="6" id="KW-1185">Reference proteome</keyword>
<organism evidence="5 6">
    <name type="scientific">Prauserella halophila</name>
    <dbReference type="NCBI Taxonomy" id="185641"/>
    <lineage>
        <taxon>Bacteria</taxon>
        <taxon>Bacillati</taxon>
        <taxon>Actinomycetota</taxon>
        <taxon>Actinomycetes</taxon>
        <taxon>Pseudonocardiales</taxon>
        <taxon>Pseudonocardiaceae</taxon>
        <taxon>Prauserella</taxon>
    </lineage>
</organism>
<keyword evidence="3" id="KW-0472">Membrane</keyword>
<dbReference type="PANTHER" id="PTHR33392:SF6">
    <property type="entry name" value="POLYISOPRENYL-TEICHOIC ACID--PEPTIDOGLYCAN TEICHOIC ACID TRANSFERASE TAGU"/>
    <property type="match status" value="1"/>
</dbReference>
<dbReference type="PANTHER" id="PTHR33392">
    <property type="entry name" value="POLYISOPRENYL-TEICHOIC ACID--PEPTIDOGLYCAN TEICHOIC ACID TRANSFERASE TAGU"/>
    <property type="match status" value="1"/>
</dbReference>
<proteinExistence type="inferred from homology"/>
<feature type="region of interest" description="Disordered" evidence="2">
    <location>
        <begin position="1"/>
        <end position="156"/>
    </location>
</feature>
<feature type="transmembrane region" description="Helical" evidence="3">
    <location>
        <begin position="274"/>
        <end position="297"/>
    </location>
</feature>
<feature type="compositionally biased region" description="Basic and acidic residues" evidence="2">
    <location>
        <begin position="12"/>
        <end position="57"/>
    </location>
</feature>
<dbReference type="EMBL" id="BAAALN010000007">
    <property type="protein sequence ID" value="GAA1242105.1"/>
    <property type="molecule type" value="Genomic_DNA"/>
</dbReference>
<reference evidence="5 6" key="1">
    <citation type="journal article" date="2019" name="Int. J. Syst. Evol. Microbiol.">
        <title>The Global Catalogue of Microorganisms (GCM) 10K type strain sequencing project: providing services to taxonomists for standard genome sequencing and annotation.</title>
        <authorList>
            <consortium name="The Broad Institute Genomics Platform"/>
            <consortium name="The Broad Institute Genome Sequencing Center for Infectious Disease"/>
            <person name="Wu L."/>
            <person name="Ma J."/>
        </authorList>
    </citation>
    <scope>NUCLEOTIDE SEQUENCE [LARGE SCALE GENOMIC DNA]</scope>
    <source>
        <strain evidence="5 6">JCM 13023</strain>
    </source>
</reference>
<feature type="compositionally biased region" description="Basic and acidic residues" evidence="2">
    <location>
        <begin position="170"/>
        <end position="195"/>
    </location>
</feature>
<gene>
    <name evidence="5" type="ORF">GCM10009676_29170</name>
</gene>
<comment type="caution">
    <text evidence="5">The sequence shown here is derived from an EMBL/GenBank/DDBJ whole genome shotgun (WGS) entry which is preliminary data.</text>
</comment>
<feature type="compositionally biased region" description="Low complexity" evidence="2">
    <location>
        <begin position="618"/>
        <end position="635"/>
    </location>
</feature>
<protein>
    <submittedName>
        <fullName evidence="5">LCP family protein</fullName>
    </submittedName>
</protein>